<keyword evidence="1" id="KW-0812">Transmembrane</keyword>
<proteinExistence type="predicted"/>
<feature type="transmembrane region" description="Helical" evidence="1">
    <location>
        <begin position="81"/>
        <end position="100"/>
    </location>
</feature>
<reference evidence="2" key="1">
    <citation type="journal article" date="2014" name="Int. J. Syst. Evol. Microbiol.">
        <title>Complete genome sequence of Corynebacterium casei LMG S-19264T (=DSM 44701T), isolated from a smear-ripened cheese.</title>
        <authorList>
            <consortium name="US DOE Joint Genome Institute (JGI-PGF)"/>
            <person name="Walter F."/>
            <person name="Albersmeier A."/>
            <person name="Kalinowski J."/>
            <person name="Ruckert C."/>
        </authorList>
    </citation>
    <scope>NUCLEOTIDE SEQUENCE</scope>
    <source>
        <strain evidence="2">VKM Ac-1321</strain>
    </source>
</reference>
<reference evidence="2" key="2">
    <citation type="submission" date="2023-01" db="EMBL/GenBank/DDBJ databases">
        <authorList>
            <person name="Sun Q."/>
            <person name="Evtushenko L."/>
        </authorList>
    </citation>
    <scope>NUCLEOTIDE SEQUENCE</scope>
    <source>
        <strain evidence="2">VKM Ac-1321</strain>
    </source>
</reference>
<dbReference type="EMBL" id="BSFP01000052">
    <property type="protein sequence ID" value="GLL05072.1"/>
    <property type="molecule type" value="Genomic_DNA"/>
</dbReference>
<comment type="caution">
    <text evidence="2">The sequence shown here is derived from an EMBL/GenBank/DDBJ whole genome shotgun (WGS) entry which is preliminary data.</text>
</comment>
<keyword evidence="1" id="KW-1133">Transmembrane helix</keyword>
<gene>
    <name evidence="2" type="ORF">GCM10017581_068190</name>
</gene>
<feature type="transmembrane region" description="Helical" evidence="1">
    <location>
        <begin position="58"/>
        <end position="75"/>
    </location>
</feature>
<keyword evidence="3" id="KW-1185">Reference proteome</keyword>
<dbReference type="Proteomes" id="UP001143480">
    <property type="component" value="Unassembled WGS sequence"/>
</dbReference>
<evidence type="ECO:0000313" key="3">
    <source>
        <dbReference type="Proteomes" id="UP001143480"/>
    </source>
</evidence>
<dbReference type="AlphaFoldDB" id="A0A9W6KN42"/>
<evidence type="ECO:0000256" key="1">
    <source>
        <dbReference type="SAM" id="Phobius"/>
    </source>
</evidence>
<keyword evidence="1" id="KW-0472">Membrane</keyword>
<evidence type="ECO:0000313" key="2">
    <source>
        <dbReference type="EMBL" id="GLL05072.1"/>
    </source>
</evidence>
<dbReference type="RefSeq" id="WP_223096913.1">
    <property type="nucleotide sequence ID" value="NZ_BAAAXA010000001.1"/>
</dbReference>
<accession>A0A9W6KN42</accession>
<organism evidence="2 3">
    <name type="scientific">Dactylosporangium matsuzakiense</name>
    <dbReference type="NCBI Taxonomy" id="53360"/>
    <lineage>
        <taxon>Bacteria</taxon>
        <taxon>Bacillati</taxon>
        <taxon>Actinomycetota</taxon>
        <taxon>Actinomycetes</taxon>
        <taxon>Micromonosporales</taxon>
        <taxon>Micromonosporaceae</taxon>
        <taxon>Dactylosporangium</taxon>
    </lineage>
</organism>
<name>A0A9W6KN42_9ACTN</name>
<protein>
    <submittedName>
        <fullName evidence="2">Uncharacterized protein</fullName>
    </submittedName>
</protein>
<sequence length="104" mass="11923">MSKERAKRRALLEAERAERMRRHERKRARRAAVRRLVPRVRVGRTGKIFPRRTAKQRVIIAILVLAVLTLVWTSIDSLPARIGISVLVIVATPALTVLVIDRRT</sequence>